<dbReference type="InterPro" id="IPR011697">
    <property type="entry name" value="Peptidase_C26"/>
</dbReference>
<dbReference type="PROSITE" id="PS51273">
    <property type="entry name" value="GATASE_TYPE_1"/>
    <property type="match status" value="1"/>
</dbReference>
<dbReference type="EMBL" id="VSSQ01007925">
    <property type="protein sequence ID" value="MPM37389.1"/>
    <property type="molecule type" value="Genomic_DNA"/>
</dbReference>
<sequence>MSKPIILVTCHWEPRTPVFSKSVLVMPEAYMDAIEQCGGTPMMLPYCEEEDNLDRYVGMADGCLLTGGYDVSPELYGEQIRYNTVYVTPVRDRHEEALYKKWMVTGKPMLGICRGMQFINVMEGGTLHQDIPVERSAIHSSTEHAVVVERGTVMEQIFGEGELLVNSFHHQCIKRVADCLKVTAYSKEDYIIEGVEHKTKPLFAVQYHPEYQCGKWHTEGLSAMEPLFTKFIGMCE</sequence>
<dbReference type="GO" id="GO:0033969">
    <property type="term" value="F:gamma-glutamyl-gamma-aminobutyrate hydrolase activity"/>
    <property type="evidence" value="ECO:0007669"/>
    <property type="project" value="TreeGrafter"/>
</dbReference>
<keyword evidence="1" id="KW-0808">Transferase</keyword>
<dbReference type="GO" id="GO:0016757">
    <property type="term" value="F:glycosyltransferase activity"/>
    <property type="evidence" value="ECO:0007669"/>
    <property type="project" value="UniProtKB-KW"/>
</dbReference>
<dbReference type="InterPro" id="IPR044668">
    <property type="entry name" value="PuuD-like"/>
</dbReference>
<keyword evidence="1" id="KW-0315">Glutamine amidotransferase</keyword>
<protein>
    <submittedName>
        <fullName evidence="1">Putative glutamine amidotransferase</fullName>
        <ecNumber evidence="1">2.4.2.-</ecNumber>
    </submittedName>
</protein>
<comment type="caution">
    <text evidence="1">The sequence shown here is derived from an EMBL/GenBank/DDBJ whole genome shotgun (WGS) entry which is preliminary data.</text>
</comment>
<proteinExistence type="predicted"/>
<evidence type="ECO:0000313" key="1">
    <source>
        <dbReference type="EMBL" id="MPM37389.1"/>
    </source>
</evidence>
<organism evidence="1">
    <name type="scientific">bioreactor metagenome</name>
    <dbReference type="NCBI Taxonomy" id="1076179"/>
    <lineage>
        <taxon>unclassified sequences</taxon>
        <taxon>metagenomes</taxon>
        <taxon>ecological metagenomes</taxon>
    </lineage>
</organism>
<dbReference type="GO" id="GO:0005829">
    <property type="term" value="C:cytosol"/>
    <property type="evidence" value="ECO:0007669"/>
    <property type="project" value="TreeGrafter"/>
</dbReference>
<accession>A0A644Z9N6</accession>
<keyword evidence="1" id="KW-0328">Glycosyltransferase</keyword>
<dbReference type="Pfam" id="PF07722">
    <property type="entry name" value="Peptidase_C26"/>
    <property type="match status" value="1"/>
</dbReference>
<dbReference type="PANTHER" id="PTHR43235:SF1">
    <property type="entry name" value="GLUTAMINE AMIDOTRANSFERASE PB2B2.05-RELATED"/>
    <property type="match status" value="1"/>
</dbReference>
<dbReference type="AlphaFoldDB" id="A0A644Z9N6"/>
<dbReference type="GO" id="GO:0006598">
    <property type="term" value="P:polyamine catabolic process"/>
    <property type="evidence" value="ECO:0007669"/>
    <property type="project" value="TreeGrafter"/>
</dbReference>
<dbReference type="PANTHER" id="PTHR43235">
    <property type="entry name" value="GLUTAMINE AMIDOTRANSFERASE PB2B2.05-RELATED"/>
    <property type="match status" value="1"/>
</dbReference>
<reference evidence="1" key="1">
    <citation type="submission" date="2019-08" db="EMBL/GenBank/DDBJ databases">
        <authorList>
            <person name="Kucharzyk K."/>
            <person name="Murdoch R.W."/>
            <person name="Higgins S."/>
            <person name="Loffler F."/>
        </authorList>
    </citation>
    <scope>NUCLEOTIDE SEQUENCE</scope>
</reference>
<dbReference type="SUPFAM" id="SSF52317">
    <property type="entry name" value="Class I glutamine amidotransferase-like"/>
    <property type="match status" value="1"/>
</dbReference>
<dbReference type="EC" id="2.4.2.-" evidence="1"/>
<dbReference type="InterPro" id="IPR029062">
    <property type="entry name" value="Class_I_gatase-like"/>
</dbReference>
<dbReference type="Gene3D" id="3.40.50.880">
    <property type="match status" value="1"/>
</dbReference>
<gene>
    <name evidence="1" type="ORF">SDC9_84003</name>
</gene>
<dbReference type="CDD" id="cd01745">
    <property type="entry name" value="GATase1_2"/>
    <property type="match status" value="1"/>
</dbReference>
<name>A0A644Z9N6_9ZZZZ</name>